<keyword evidence="2" id="KW-1185">Reference proteome</keyword>
<dbReference type="Proteomes" id="UP000775872">
    <property type="component" value="Unassembled WGS sequence"/>
</dbReference>
<evidence type="ECO:0000313" key="1">
    <source>
        <dbReference type="EMBL" id="CAH0054016.1"/>
    </source>
</evidence>
<gene>
    <name evidence="1" type="ORF">CSOL1703_00015206</name>
</gene>
<proteinExistence type="predicted"/>
<evidence type="ECO:0000313" key="2">
    <source>
        <dbReference type="Proteomes" id="UP000775872"/>
    </source>
</evidence>
<sequence length="331" mass="37438">MSPSMPPEDILLEPYCIFCRGEVPVRKNVAPEFATDQPEDVLCYGDFRLQRFMLRLESPLDPDPHSRMPEAIKKCLEASNKQLCLDCHRRRYLGSNAHLVHIPCLQLAHIRLPRLCIRTLCRIGQILRPVVGWRDSVRLFGRQPMSSFLSQCSLRPTELGAVIQQIQQRLSIEIQMMVCEFLPEGLFSSLATCSETVRWLVEQEFADFTALGPCLAPKSPLTSVHDVEALAASVRDVLGESYLAGLQASPLQGAQNYQIQLSRQDVLGLHVLLGRYGVVGTRVRYQDGSVSPWLGQSVSKWGYFIRGHDLKRLQVQSDVRQLTHLHLSRIL</sequence>
<dbReference type="AlphaFoldDB" id="A0A9N9ZEG9"/>
<protein>
    <submittedName>
        <fullName evidence="1">Uncharacterized protein</fullName>
    </submittedName>
</protein>
<comment type="caution">
    <text evidence="1">The sequence shown here is derived from an EMBL/GenBank/DDBJ whole genome shotgun (WGS) entry which is preliminary data.</text>
</comment>
<reference evidence="2" key="1">
    <citation type="submission" date="2019-06" db="EMBL/GenBank/DDBJ databases">
        <authorList>
            <person name="Broberg M."/>
        </authorList>
    </citation>
    <scope>NUCLEOTIDE SEQUENCE [LARGE SCALE GENOMIC DNA]</scope>
</reference>
<dbReference type="EMBL" id="CABFOC020000046">
    <property type="protein sequence ID" value="CAH0054016.1"/>
    <property type="molecule type" value="Genomic_DNA"/>
</dbReference>
<organism evidence="1 2">
    <name type="scientific">Clonostachys solani</name>
    <dbReference type="NCBI Taxonomy" id="160281"/>
    <lineage>
        <taxon>Eukaryota</taxon>
        <taxon>Fungi</taxon>
        <taxon>Dikarya</taxon>
        <taxon>Ascomycota</taxon>
        <taxon>Pezizomycotina</taxon>
        <taxon>Sordariomycetes</taxon>
        <taxon>Hypocreomycetidae</taxon>
        <taxon>Hypocreales</taxon>
        <taxon>Bionectriaceae</taxon>
        <taxon>Clonostachys</taxon>
    </lineage>
</organism>
<accession>A0A9N9ZEG9</accession>
<reference evidence="1 2" key="2">
    <citation type="submission" date="2021-10" db="EMBL/GenBank/DDBJ databases">
        <authorList>
            <person name="Piombo E."/>
        </authorList>
    </citation>
    <scope>NUCLEOTIDE SEQUENCE [LARGE SCALE GENOMIC DNA]</scope>
</reference>
<dbReference type="OrthoDB" id="5149515at2759"/>
<name>A0A9N9ZEG9_9HYPO</name>